<dbReference type="OrthoDB" id="414294at2759"/>
<evidence type="ECO:0000313" key="6">
    <source>
        <dbReference type="EMBL" id="GAX14434.1"/>
    </source>
</evidence>
<dbReference type="EMBL" id="BDSP01000080">
    <property type="protein sequence ID" value="GAX14434.1"/>
    <property type="molecule type" value="Genomic_DNA"/>
</dbReference>
<dbReference type="PANTHER" id="PTHR34847">
    <property type="entry name" value="NODULATION PROTEIN U"/>
    <property type="match status" value="1"/>
</dbReference>
<evidence type="ECO:0000256" key="3">
    <source>
        <dbReference type="SAM" id="SignalP"/>
    </source>
</evidence>
<dbReference type="Gene3D" id="3.30.420.40">
    <property type="match status" value="1"/>
</dbReference>
<feature type="domain" description="Carbamoyltransferase C-terminal" evidence="5">
    <location>
        <begin position="569"/>
        <end position="747"/>
    </location>
</feature>
<feature type="region of interest" description="Disordered" evidence="2">
    <location>
        <begin position="763"/>
        <end position="806"/>
    </location>
</feature>
<evidence type="ECO:0000259" key="4">
    <source>
        <dbReference type="Pfam" id="PF02543"/>
    </source>
</evidence>
<dbReference type="InterPro" id="IPR031730">
    <property type="entry name" value="Carbam_trans_C"/>
</dbReference>
<dbReference type="CDD" id="cd24033">
    <property type="entry name" value="ASKHA_NBD_NodU_CmcH-like_N"/>
    <property type="match status" value="1"/>
</dbReference>
<evidence type="ECO:0000256" key="2">
    <source>
        <dbReference type="SAM" id="MobiDB-lite"/>
    </source>
</evidence>
<dbReference type="Pfam" id="PF02543">
    <property type="entry name" value="Carbam_trans_N"/>
    <property type="match status" value="2"/>
</dbReference>
<evidence type="ECO:0000259" key="5">
    <source>
        <dbReference type="Pfam" id="PF16861"/>
    </source>
</evidence>
<dbReference type="GO" id="GO:0016740">
    <property type="term" value="F:transferase activity"/>
    <property type="evidence" value="ECO:0007669"/>
    <property type="project" value="UniProtKB-KW"/>
</dbReference>
<name>A0A1Z5JKC9_FISSO</name>
<dbReference type="Pfam" id="PF16861">
    <property type="entry name" value="Carbam_trans_C"/>
    <property type="match status" value="1"/>
</dbReference>
<dbReference type="InParanoid" id="A0A1Z5JKC9"/>
<protein>
    <submittedName>
        <fullName evidence="6">Carbamoyltransferase</fullName>
    </submittedName>
</protein>
<dbReference type="InterPro" id="IPR051338">
    <property type="entry name" value="NodU/CmcH_Carbamoyltrnsfr"/>
</dbReference>
<dbReference type="AlphaFoldDB" id="A0A1Z5JKC9"/>
<comment type="similarity">
    <text evidence="1">Belongs to the NodU/CmcH family.</text>
</comment>
<keyword evidence="3" id="KW-0732">Signal</keyword>
<feature type="signal peptide" evidence="3">
    <location>
        <begin position="1"/>
        <end position="20"/>
    </location>
</feature>
<keyword evidence="6" id="KW-0808">Transferase</keyword>
<comment type="caution">
    <text evidence="6">The sequence shown here is derived from an EMBL/GenBank/DDBJ whole genome shotgun (WGS) entry which is preliminary data.</text>
</comment>
<gene>
    <name evidence="6" type="ORF">FisN_11Hh107</name>
</gene>
<organism evidence="6 7">
    <name type="scientific">Fistulifera solaris</name>
    <name type="common">Oleaginous diatom</name>
    <dbReference type="NCBI Taxonomy" id="1519565"/>
    <lineage>
        <taxon>Eukaryota</taxon>
        <taxon>Sar</taxon>
        <taxon>Stramenopiles</taxon>
        <taxon>Ochrophyta</taxon>
        <taxon>Bacillariophyta</taxon>
        <taxon>Bacillariophyceae</taxon>
        <taxon>Bacillariophycidae</taxon>
        <taxon>Naviculales</taxon>
        <taxon>Naviculaceae</taxon>
        <taxon>Fistulifera</taxon>
    </lineage>
</organism>
<keyword evidence="7" id="KW-1185">Reference proteome</keyword>
<feature type="chain" id="PRO_5012599810" evidence="3">
    <location>
        <begin position="21"/>
        <end position="881"/>
    </location>
</feature>
<feature type="domain" description="Carbamoyltransferase" evidence="4">
    <location>
        <begin position="71"/>
        <end position="333"/>
    </location>
</feature>
<accession>A0A1Z5JKC9</accession>
<evidence type="ECO:0000313" key="7">
    <source>
        <dbReference type="Proteomes" id="UP000198406"/>
    </source>
</evidence>
<dbReference type="Proteomes" id="UP000198406">
    <property type="component" value="Unassembled WGS sequence"/>
</dbReference>
<sequence>MIYLFLVLTHILTDSGIAWTASLSDRHFVNYNTPRSVKRYASTPFESDLYIPPENENPRSALAVPDDTQLILGINKYSHDTSLCAADANTGKVLFALSKERITRRKHDAGNVASLVEVCLESLDLQLENVQKVVMNNHHHRILPIEENKQYHMEWESALQINAGHESGYDEPENTLFDAERMELSHHLAHAYSTAAQAPFDAGLCVVMDGMGDTYRTMLQAHVQKDHSYVSDLNFGADTFQCIPSNIQELAASSPFDFREAESVYQFRKQTSENGAKIDIWPIFKRFTRENSPPTLYNHGFENMDSLGAVYSRASTHIFGDWNSCGKVMGLAPWAGHRWTDSNGYELAPRSIPDPTMTGSVYIGQGDNVLKLDKTLMEKEPYCTRNDPELFNPVDGSMRKRYDFDDDDFTSGDKAGRRLPASVALNAISLASRVQEDLENVGLDFVKHFKEKTGETNLCLAGGVALNSVLNGRLARDIGFEQTFISPYPGDDGIAVGCCAFGLFGNSRLGISSSIQSENNAMKVWDKPLSPYLGPSYSDEEIKEAIEHARPWLEIDIVRDEDQRLEMMAREVESGGVVAWYRSRSELGPRALGHRSILADPRKKGLVRFINEEVKSRESFRPFAPSVLAEETDEWFAIGKGSLNNNVSPFMSMTAIVHKSKRALIPAVTHVDGSSRLQTVTRDDEPLYHKFISKFFEITGVPMVLNTSFNTLPSEPIVETPHDAIRSFLYSMGSIEMLVMEDYIIKRKRADVRKLLGEASNSGTIKTEPSFPRRTGPAHFESSFTLEDGNNESVSPKTRVKMPDRPMHGNKNEWFELLDDLEGEILSVCDGKVSLNDIMTFYTAVDQEEALGEKNVADAQNILQNIVHRLVRLYEHTLISW</sequence>
<reference evidence="6 7" key="1">
    <citation type="journal article" date="2015" name="Plant Cell">
        <title>Oil accumulation by the oleaginous diatom Fistulifera solaris as revealed by the genome and transcriptome.</title>
        <authorList>
            <person name="Tanaka T."/>
            <person name="Maeda Y."/>
            <person name="Veluchamy A."/>
            <person name="Tanaka M."/>
            <person name="Abida H."/>
            <person name="Marechal E."/>
            <person name="Bowler C."/>
            <person name="Muto M."/>
            <person name="Sunaga Y."/>
            <person name="Tanaka M."/>
            <person name="Yoshino T."/>
            <person name="Taniguchi T."/>
            <person name="Fukuda Y."/>
            <person name="Nemoto M."/>
            <person name="Matsumoto M."/>
            <person name="Wong P.S."/>
            <person name="Aburatani S."/>
            <person name="Fujibuchi W."/>
        </authorList>
    </citation>
    <scope>NUCLEOTIDE SEQUENCE [LARGE SCALE GENOMIC DNA]</scope>
    <source>
        <strain evidence="6 7">JPCC DA0580</strain>
    </source>
</reference>
<evidence type="ECO:0000256" key="1">
    <source>
        <dbReference type="ARBA" id="ARBA00006129"/>
    </source>
</evidence>
<feature type="domain" description="Carbamoyltransferase" evidence="4">
    <location>
        <begin position="431"/>
        <end position="498"/>
    </location>
</feature>
<proteinExistence type="inferred from homology"/>
<dbReference type="PANTHER" id="PTHR34847:SF1">
    <property type="entry name" value="NODULATION PROTEIN U"/>
    <property type="match status" value="1"/>
</dbReference>
<dbReference type="InterPro" id="IPR003696">
    <property type="entry name" value="Carbtransf_dom"/>
</dbReference>
<dbReference type="InterPro" id="IPR038152">
    <property type="entry name" value="Carbam_trans_C_sf"/>
</dbReference>
<dbReference type="Gene3D" id="3.90.870.20">
    <property type="entry name" value="Carbamoyltransferase, C-terminal domain"/>
    <property type="match status" value="1"/>
</dbReference>